<keyword evidence="1" id="KW-1133">Transmembrane helix</keyword>
<name>A0A7U3UMK4_9ACTN</name>
<proteinExistence type="predicted"/>
<dbReference type="EMBL" id="AP018365">
    <property type="protein sequence ID" value="BBA95332.1"/>
    <property type="molecule type" value="Genomic_DNA"/>
</dbReference>
<reference evidence="2 3" key="1">
    <citation type="journal article" date="2010" name="J. Bacteriol.">
        <title>Biochemical characterization of a novel indole prenyltransferase from Streptomyces sp. SN-593.</title>
        <authorList>
            <person name="Takahashi S."/>
            <person name="Takagi H."/>
            <person name="Toyoda A."/>
            <person name="Uramoto M."/>
            <person name="Nogawa T."/>
            <person name="Ueki M."/>
            <person name="Sakaki Y."/>
            <person name="Osada H."/>
        </authorList>
    </citation>
    <scope>NUCLEOTIDE SEQUENCE [LARGE SCALE GENOMIC DNA]</scope>
    <source>
        <strain evidence="2 3">SN-593</strain>
    </source>
</reference>
<dbReference type="AlphaFoldDB" id="A0A7U3UMK4"/>
<reference evidence="2 3" key="4">
    <citation type="journal article" date="2020" name="Sci. Rep.">
        <title>beta-carboline chemical signals induce reveromycin production through a LuxR family regulator in Streptomyces sp. SN-593.</title>
        <authorList>
            <person name="Panthee S."/>
            <person name="Kito N."/>
            <person name="Hayashi T."/>
            <person name="Shimizu T."/>
            <person name="Ishikawa J."/>
            <person name="Hamamoto H."/>
            <person name="Osada H."/>
            <person name="Takahashi S."/>
        </authorList>
    </citation>
    <scope>NUCLEOTIDE SEQUENCE [LARGE SCALE GENOMIC DNA]</scope>
    <source>
        <strain evidence="2 3">SN-593</strain>
    </source>
</reference>
<keyword evidence="3" id="KW-1185">Reference proteome</keyword>
<accession>A0A7U3UMK4</accession>
<dbReference type="KEGG" id="arev:RVR_152"/>
<dbReference type="Proteomes" id="UP000595703">
    <property type="component" value="Chromosome"/>
</dbReference>
<keyword evidence="1" id="KW-0812">Transmembrane</keyword>
<gene>
    <name evidence="2" type="ORF">RVR_152</name>
</gene>
<reference evidence="2 3" key="2">
    <citation type="journal article" date="2011" name="J. Antibiot.">
        <title>Furaquinocins I and J: novel polyketide isoprenoid hybrid compounds from Streptomyces reveromyceticus SN-593.</title>
        <authorList>
            <person name="Panthee S."/>
            <person name="Takahashi S."/>
            <person name="Takagi H."/>
            <person name="Nogawa T."/>
            <person name="Oowada E."/>
            <person name="Uramoto M."/>
            <person name="Osada H."/>
        </authorList>
    </citation>
    <scope>NUCLEOTIDE SEQUENCE [LARGE SCALE GENOMIC DNA]</scope>
    <source>
        <strain evidence="2 3">SN-593</strain>
    </source>
</reference>
<keyword evidence="1" id="KW-0472">Membrane</keyword>
<evidence type="ECO:0000313" key="3">
    <source>
        <dbReference type="Proteomes" id="UP000595703"/>
    </source>
</evidence>
<sequence length="61" mass="6632">MPPGATLRRRVEGVAMQIHHVLTTLAVNDSPGPGPVMRTFIVVSVVGAAFLGWFLLRGYRD</sequence>
<evidence type="ECO:0000313" key="2">
    <source>
        <dbReference type="EMBL" id="BBA95332.1"/>
    </source>
</evidence>
<reference evidence="2 3" key="3">
    <citation type="journal article" date="2011" name="Nat. Chem. Biol.">
        <title>Reveromycin A biosynthesis uses RevG and RevJ for stereospecific spiroacetal formation.</title>
        <authorList>
            <person name="Takahashi S."/>
            <person name="Toyoda A."/>
            <person name="Sekiyama Y."/>
            <person name="Takagi H."/>
            <person name="Nogawa T."/>
            <person name="Uramoto M."/>
            <person name="Suzuki R."/>
            <person name="Koshino H."/>
            <person name="Kumano T."/>
            <person name="Panthee S."/>
            <person name="Dairi T."/>
            <person name="Ishikawa J."/>
            <person name="Ikeda H."/>
            <person name="Sakaki Y."/>
            <person name="Osada H."/>
        </authorList>
    </citation>
    <scope>NUCLEOTIDE SEQUENCE [LARGE SCALE GENOMIC DNA]</scope>
    <source>
        <strain evidence="2 3">SN-593</strain>
    </source>
</reference>
<protein>
    <submittedName>
        <fullName evidence="2">Uncharacterized protein</fullName>
    </submittedName>
</protein>
<evidence type="ECO:0000256" key="1">
    <source>
        <dbReference type="SAM" id="Phobius"/>
    </source>
</evidence>
<feature type="transmembrane region" description="Helical" evidence="1">
    <location>
        <begin position="36"/>
        <end position="56"/>
    </location>
</feature>
<organism evidence="2 3">
    <name type="scientific">Actinacidiphila reveromycinica</name>
    <dbReference type="NCBI Taxonomy" id="659352"/>
    <lineage>
        <taxon>Bacteria</taxon>
        <taxon>Bacillati</taxon>
        <taxon>Actinomycetota</taxon>
        <taxon>Actinomycetes</taxon>
        <taxon>Kitasatosporales</taxon>
        <taxon>Streptomycetaceae</taxon>
        <taxon>Actinacidiphila</taxon>
    </lineage>
</organism>